<dbReference type="PANTHER" id="PTHR31323">
    <property type="entry name" value="MECHANOSENSITIVE ION CHANNEL PROTEIN MSY2"/>
    <property type="match status" value="1"/>
</dbReference>
<dbReference type="GO" id="GO:0005262">
    <property type="term" value="F:calcium channel activity"/>
    <property type="evidence" value="ECO:0007669"/>
    <property type="project" value="TreeGrafter"/>
</dbReference>
<dbReference type="SUPFAM" id="SSF50182">
    <property type="entry name" value="Sm-like ribonucleoproteins"/>
    <property type="match status" value="1"/>
</dbReference>
<gene>
    <name evidence="3" type="ORF">NAPIS_ORF00074</name>
</gene>
<evidence type="ECO:0000259" key="2">
    <source>
        <dbReference type="PROSITE" id="PS50222"/>
    </source>
</evidence>
<name>T0LDL0_9MICR</name>
<dbReference type="GO" id="GO:0005509">
    <property type="term" value="F:calcium ion binding"/>
    <property type="evidence" value="ECO:0007669"/>
    <property type="project" value="InterPro"/>
</dbReference>
<dbReference type="PANTHER" id="PTHR31323:SF1">
    <property type="entry name" value="MECHANOSENSITIVE ION CHANNEL PROTEIN"/>
    <property type="match status" value="1"/>
</dbReference>
<proteinExistence type="predicted"/>
<dbReference type="Proteomes" id="UP000053780">
    <property type="component" value="Unassembled WGS sequence"/>
</dbReference>
<evidence type="ECO:0000313" key="3">
    <source>
        <dbReference type="EMBL" id="EQB62359.1"/>
    </source>
</evidence>
<dbReference type="PROSITE" id="PS00018">
    <property type="entry name" value="EF_HAND_1"/>
    <property type="match status" value="1"/>
</dbReference>
<dbReference type="EMBL" id="KE646870">
    <property type="protein sequence ID" value="EQB62359.1"/>
    <property type="molecule type" value="Genomic_DNA"/>
</dbReference>
<reference evidence="3 4" key="1">
    <citation type="journal article" date="2013" name="BMC Genomics">
        <title>Genome sequencing and comparative genomics of honey bee microsporidia, Nosema apis reveal novel insights into host-parasite interactions.</title>
        <authorList>
            <person name="Chen Yp."/>
            <person name="Pettis J.S."/>
            <person name="Zhao Y."/>
            <person name="Liu X."/>
            <person name="Tallon L.J."/>
            <person name="Sadzewicz L.D."/>
            <person name="Li R."/>
            <person name="Zheng H."/>
            <person name="Huang S."/>
            <person name="Zhang X."/>
            <person name="Hamilton M.C."/>
            <person name="Pernal S.F."/>
            <person name="Melathopoulos A.P."/>
            <person name="Yan X."/>
            <person name="Evans J.D."/>
        </authorList>
    </citation>
    <scope>NUCLEOTIDE SEQUENCE [LARGE SCALE GENOMIC DNA]</scope>
    <source>
        <strain evidence="3 4">BRL 01</strain>
    </source>
</reference>
<evidence type="ECO:0000256" key="1">
    <source>
        <dbReference type="SAM" id="Phobius"/>
    </source>
</evidence>
<keyword evidence="1" id="KW-0472">Membrane</keyword>
<feature type="domain" description="EF-hand" evidence="2">
    <location>
        <begin position="152"/>
        <end position="187"/>
    </location>
</feature>
<keyword evidence="1" id="KW-0812">Transmembrane</keyword>
<sequence length="384" mass="45509">MDINGEEVLKEDVVNIINVKYKIPTLKQDLLLDKKAFEASMIHDENVDIKEDFEYKKYFVENFASIILSLSCFNLIMIIKSLLMTIFQLKMYFNVYKKRIDKNEKDTKFLDFLNETTGLKMFSNIKTWADFVFKNINPDQDTFTYEKSIFVFGEERTKLIFDLFDMNNDKSVTSFEFISVYFGVIRDRYFLSKAFILGYASYFKNIISVISGILLSLSFIFSSVVGEMFRSLIFIFLVRPFETGDYIKINDELMVVQELGILYSSFLINGLVTYIENTKIMDKKIINYRISDVEEKTYKYRFNNILFRKVRNQLHDKLQNILKQNTKIYTGKFKLTNYKIINEFIDVEIVIAFKINYQYIKGLANNEDNIVFILEDIFKELMLN</sequence>
<accession>T0LDL0</accession>
<dbReference type="AlphaFoldDB" id="T0LDL0"/>
<keyword evidence="1" id="KW-1133">Transmembrane helix</keyword>
<dbReference type="HOGENOM" id="CLU_060783_0_0_1"/>
<dbReference type="InterPro" id="IPR010920">
    <property type="entry name" value="LSM_dom_sf"/>
</dbReference>
<dbReference type="InterPro" id="IPR018247">
    <property type="entry name" value="EF_Hand_1_Ca_BS"/>
</dbReference>
<dbReference type="PROSITE" id="PS50222">
    <property type="entry name" value="EF_HAND_2"/>
    <property type="match status" value="1"/>
</dbReference>
<feature type="transmembrane region" description="Helical" evidence="1">
    <location>
        <begin position="213"/>
        <end position="238"/>
    </location>
</feature>
<protein>
    <submittedName>
        <fullName evidence="3">Small-conductance mechanosensitive channel protein</fullName>
    </submittedName>
</protein>
<dbReference type="VEuPathDB" id="MicrosporidiaDB:NAPIS_ORF00074"/>
<dbReference type="GO" id="GO:0006874">
    <property type="term" value="P:intracellular calcium ion homeostasis"/>
    <property type="evidence" value="ECO:0007669"/>
    <property type="project" value="TreeGrafter"/>
</dbReference>
<keyword evidence="4" id="KW-1185">Reference proteome</keyword>
<dbReference type="OrthoDB" id="544685at2759"/>
<organism evidence="3 4">
    <name type="scientific">Vairimorpha apis BRL 01</name>
    <dbReference type="NCBI Taxonomy" id="1037528"/>
    <lineage>
        <taxon>Eukaryota</taxon>
        <taxon>Fungi</taxon>
        <taxon>Fungi incertae sedis</taxon>
        <taxon>Microsporidia</taxon>
        <taxon>Nosematidae</taxon>
        <taxon>Vairimorpha</taxon>
    </lineage>
</organism>
<feature type="transmembrane region" description="Helical" evidence="1">
    <location>
        <begin position="63"/>
        <end position="89"/>
    </location>
</feature>
<dbReference type="InterPro" id="IPR002048">
    <property type="entry name" value="EF_hand_dom"/>
</dbReference>
<evidence type="ECO:0000313" key="4">
    <source>
        <dbReference type="Proteomes" id="UP000053780"/>
    </source>
</evidence>
<feature type="transmembrane region" description="Helical" evidence="1">
    <location>
        <begin position="258"/>
        <end position="275"/>
    </location>
</feature>